<dbReference type="AlphaFoldDB" id="A0A6N9TNK1"/>
<evidence type="ECO:0000313" key="2">
    <source>
        <dbReference type="Proteomes" id="UP000469346"/>
    </source>
</evidence>
<dbReference type="Pfam" id="PF19027">
    <property type="entry name" value="DUF5752"/>
    <property type="match status" value="1"/>
</dbReference>
<dbReference type="Proteomes" id="UP000469346">
    <property type="component" value="Unassembled WGS sequence"/>
</dbReference>
<protein>
    <submittedName>
        <fullName evidence="1">Uncharacterized protein</fullName>
    </submittedName>
</protein>
<name>A0A6N9TNK1_DISTH</name>
<gene>
    <name evidence="1" type="ORF">G3N55_07200</name>
</gene>
<dbReference type="EMBL" id="JAAGRR010000071">
    <property type="protein sequence ID" value="NDY42628.1"/>
    <property type="molecule type" value="Genomic_DNA"/>
</dbReference>
<organism evidence="1 2">
    <name type="scientific">Dissulfurirhabdus thermomarina</name>
    <dbReference type="NCBI Taxonomy" id="1765737"/>
    <lineage>
        <taxon>Bacteria</taxon>
        <taxon>Deltaproteobacteria</taxon>
        <taxon>Dissulfurirhabdaceae</taxon>
        <taxon>Dissulfurirhabdus</taxon>
    </lineage>
</organism>
<keyword evidence="2" id="KW-1185">Reference proteome</keyword>
<dbReference type="InterPro" id="IPR044036">
    <property type="entry name" value="DUF5752"/>
</dbReference>
<accession>A0A6N9TNK1</accession>
<reference evidence="1 2" key="1">
    <citation type="submission" date="2020-02" db="EMBL/GenBank/DDBJ databases">
        <title>Comparative genomics of sulfur disproportionating microorganisms.</title>
        <authorList>
            <person name="Ward L.M."/>
            <person name="Bertran E."/>
            <person name="Johnston D.T."/>
        </authorList>
    </citation>
    <scope>NUCLEOTIDE SEQUENCE [LARGE SCALE GENOMIC DNA]</scope>
    <source>
        <strain evidence="1 2">DSM 100025</strain>
    </source>
</reference>
<proteinExistence type="predicted"/>
<evidence type="ECO:0000313" key="1">
    <source>
        <dbReference type="EMBL" id="NDY42628.1"/>
    </source>
</evidence>
<sequence>MATGIRAQNLREFRDGLLACHPGSIYHHFWGRLLQPQFDEPEYSNDFAAWVFHGLHEKALAERLSVVDPREYDDMEALRDELVERVELHLEEMEFIPWARADQQFHFMRSAIVVFDTGVEIQDPAQLADLVAHMSLGSVFYHFIDARRRTEHRCDDFCAWLGGMSDTYPELRRRIMTLDPYFSSLKELRFRLAELFREYFAGGET</sequence>
<comment type="caution">
    <text evidence="1">The sequence shown here is derived from an EMBL/GenBank/DDBJ whole genome shotgun (WGS) entry which is preliminary data.</text>
</comment>